<feature type="region of interest" description="Disordered" evidence="1">
    <location>
        <begin position="1"/>
        <end position="39"/>
    </location>
</feature>
<dbReference type="PANTHER" id="PTHR34145:SF68">
    <property type="entry name" value="FBD DOMAIN-CONTAINING PROTEIN"/>
    <property type="match status" value="1"/>
</dbReference>
<proteinExistence type="predicted"/>
<dbReference type="InterPro" id="IPR055357">
    <property type="entry name" value="LRR_At1g61320_AtMIF1"/>
</dbReference>
<dbReference type="InterPro" id="IPR032675">
    <property type="entry name" value="LRR_dom_sf"/>
</dbReference>
<dbReference type="EMBL" id="JAEACU010000009">
    <property type="protein sequence ID" value="KAH7517687.1"/>
    <property type="molecule type" value="Genomic_DNA"/>
</dbReference>
<feature type="domain" description="F-box" evidence="2">
    <location>
        <begin position="86"/>
        <end position="122"/>
    </location>
</feature>
<evidence type="ECO:0000256" key="1">
    <source>
        <dbReference type="SAM" id="MobiDB-lite"/>
    </source>
</evidence>
<dbReference type="Proteomes" id="UP000813462">
    <property type="component" value="Unassembled WGS sequence"/>
</dbReference>
<evidence type="ECO:0000313" key="4">
    <source>
        <dbReference type="EMBL" id="KAH7517687.1"/>
    </source>
</evidence>
<protein>
    <submittedName>
        <fullName evidence="4">Uncharacterized protein</fullName>
    </submittedName>
</protein>
<feature type="domain" description="At1g61320/AtMIF1 LRR" evidence="3">
    <location>
        <begin position="157"/>
        <end position="306"/>
    </location>
</feature>
<dbReference type="InterPro" id="IPR001810">
    <property type="entry name" value="F-box_dom"/>
</dbReference>
<name>A0A978US37_ZIZJJ</name>
<evidence type="ECO:0000259" key="2">
    <source>
        <dbReference type="Pfam" id="PF00646"/>
    </source>
</evidence>
<evidence type="ECO:0000259" key="3">
    <source>
        <dbReference type="Pfam" id="PF23622"/>
    </source>
</evidence>
<dbReference type="Gene3D" id="3.80.10.10">
    <property type="entry name" value="Ribonuclease Inhibitor"/>
    <property type="match status" value="1"/>
</dbReference>
<comment type="caution">
    <text evidence="4">The sequence shown here is derived from an EMBL/GenBank/DDBJ whole genome shotgun (WGS) entry which is preliminary data.</text>
</comment>
<reference evidence="4" key="1">
    <citation type="journal article" date="2021" name="Front. Plant Sci.">
        <title>Chromosome-Scale Genome Assembly for Chinese Sour Jujube and Insights Into Its Genome Evolution and Domestication Signature.</title>
        <authorList>
            <person name="Shen L.-Y."/>
            <person name="Luo H."/>
            <person name="Wang X.-L."/>
            <person name="Wang X.-M."/>
            <person name="Qiu X.-J."/>
            <person name="Liu H."/>
            <person name="Zhou S.-S."/>
            <person name="Jia K.-H."/>
            <person name="Nie S."/>
            <person name="Bao Y.-T."/>
            <person name="Zhang R.-G."/>
            <person name="Yun Q.-Z."/>
            <person name="Chai Y.-H."/>
            <person name="Lu J.-Y."/>
            <person name="Li Y."/>
            <person name="Zhao S.-W."/>
            <person name="Mao J.-F."/>
            <person name="Jia S.-G."/>
            <person name="Mao Y.-M."/>
        </authorList>
    </citation>
    <scope>NUCLEOTIDE SEQUENCE</scope>
    <source>
        <strain evidence="4">AT0</strain>
        <tissue evidence="4">Leaf</tissue>
    </source>
</reference>
<accession>A0A978US37</accession>
<dbReference type="Pfam" id="PF00646">
    <property type="entry name" value="F-box"/>
    <property type="match status" value="1"/>
</dbReference>
<gene>
    <name evidence="4" type="ORF">FEM48_Zijuj09G0090900</name>
</gene>
<dbReference type="InterPro" id="IPR036047">
    <property type="entry name" value="F-box-like_dom_sf"/>
</dbReference>
<dbReference type="Gene3D" id="1.20.1280.50">
    <property type="match status" value="1"/>
</dbReference>
<evidence type="ECO:0000313" key="5">
    <source>
        <dbReference type="Proteomes" id="UP000813462"/>
    </source>
</evidence>
<dbReference type="PANTHER" id="PTHR34145">
    <property type="entry name" value="OS02G0105600 PROTEIN"/>
    <property type="match status" value="1"/>
</dbReference>
<dbReference type="AlphaFoldDB" id="A0A978US37"/>
<feature type="compositionally biased region" description="Polar residues" evidence="1">
    <location>
        <begin position="1"/>
        <end position="20"/>
    </location>
</feature>
<sequence>MCLSPSVSLFTTHTSQRQSLPSATTPPPGTEPSSPPSSRPAVVCCRLAYTYHIFWWVFTKYTIKLRFSLSNMQSPITKCKEDLDQISKLLDEILESIISLLSVSEAARTTALSRRWRNLWTKTIMFSPRLVFYDGVKFRFANRSKCEKFINVVNQVMKLHEAPTLDELTIGFGLLKKFSNSLNEWVEFAAKKEVKKLKLELFPTQINPDGSDYNNCQFSSTNRRLYWPRLRDCHLSKVNVGTNDIKCLLSNSPLLERLCVRHSDSIINLKVAKAPNLKYLEIRECNGLEDLDILAPNLKDFIISCDRDRNMGPFRNFRISTPNLVSLTFYGAVGSHSPMVFMDFLPHALSHVSVGLIDPLESAPNFSRFQLLLAHFPYVERLRLDMEMKVIEEIAKTSDISQQQFIHLTNLEHMEMSMECPHFPVSLLWLCSLVKAAPFLHSLSIKLFYLEDDLDDDLEDEIPEKGYSFYDSKFIDLEWKDEDIPNQVEANIRRLHKYLKVVELFGFVGFRHQVELVLHLAEIAESLEKITIDIRPPSNYWEDSLLKFNENHSEESSRACAELLKTQIRPEIDVIIV</sequence>
<dbReference type="Pfam" id="PF23622">
    <property type="entry name" value="LRR_At1g61320_AtMIF1"/>
    <property type="match status" value="1"/>
</dbReference>
<dbReference type="SUPFAM" id="SSF81383">
    <property type="entry name" value="F-box domain"/>
    <property type="match status" value="1"/>
</dbReference>
<organism evidence="4 5">
    <name type="scientific">Ziziphus jujuba var. spinosa</name>
    <dbReference type="NCBI Taxonomy" id="714518"/>
    <lineage>
        <taxon>Eukaryota</taxon>
        <taxon>Viridiplantae</taxon>
        <taxon>Streptophyta</taxon>
        <taxon>Embryophyta</taxon>
        <taxon>Tracheophyta</taxon>
        <taxon>Spermatophyta</taxon>
        <taxon>Magnoliopsida</taxon>
        <taxon>eudicotyledons</taxon>
        <taxon>Gunneridae</taxon>
        <taxon>Pentapetalae</taxon>
        <taxon>rosids</taxon>
        <taxon>fabids</taxon>
        <taxon>Rosales</taxon>
        <taxon>Rhamnaceae</taxon>
        <taxon>Paliureae</taxon>
        <taxon>Ziziphus</taxon>
    </lineage>
</organism>
<dbReference type="SUPFAM" id="SSF52047">
    <property type="entry name" value="RNI-like"/>
    <property type="match status" value="1"/>
</dbReference>
<dbReference type="InterPro" id="IPR053772">
    <property type="entry name" value="At1g61320/At1g61330-like"/>
</dbReference>
<feature type="compositionally biased region" description="Pro residues" evidence="1">
    <location>
        <begin position="24"/>
        <end position="38"/>
    </location>
</feature>